<dbReference type="InterPro" id="IPR024434">
    <property type="entry name" value="TSCPD_dom"/>
</dbReference>
<dbReference type="Proteomes" id="UP000293345">
    <property type="component" value="Unassembled WGS sequence"/>
</dbReference>
<evidence type="ECO:0000256" key="2">
    <source>
        <dbReference type="ARBA" id="ARBA00012274"/>
    </source>
</evidence>
<dbReference type="InterPro" id="IPR023806">
    <property type="entry name" value="CHP03905"/>
</dbReference>
<dbReference type="Pfam" id="PF12637">
    <property type="entry name" value="TSCPD"/>
    <property type="match status" value="1"/>
</dbReference>
<evidence type="ECO:0000313" key="8">
    <source>
        <dbReference type="Proteomes" id="UP000293345"/>
    </source>
</evidence>
<proteinExistence type="inferred from homology"/>
<comment type="similarity">
    <text evidence="1">Belongs to the ribonucleoside diphosphate reductase class-2 family.</text>
</comment>
<dbReference type="GO" id="GO:0004748">
    <property type="term" value="F:ribonucleoside-diphosphate reductase activity, thioredoxin disulfide as acceptor"/>
    <property type="evidence" value="ECO:0007669"/>
    <property type="project" value="UniProtKB-EC"/>
</dbReference>
<evidence type="ECO:0000256" key="5">
    <source>
        <dbReference type="ARBA" id="ARBA00047754"/>
    </source>
</evidence>
<evidence type="ECO:0000256" key="1">
    <source>
        <dbReference type="ARBA" id="ARBA00007405"/>
    </source>
</evidence>
<keyword evidence="4" id="KW-0547">Nucleotide-binding</keyword>
<evidence type="ECO:0000259" key="6">
    <source>
        <dbReference type="Pfam" id="PF12637"/>
    </source>
</evidence>
<evidence type="ECO:0000313" key="7">
    <source>
        <dbReference type="EMBL" id="RXZ53164.1"/>
    </source>
</evidence>
<dbReference type="AlphaFoldDB" id="A0A4Q2K0V8"/>
<comment type="catalytic activity">
    <reaction evidence="5">
        <text>a 2'-deoxyribonucleoside 5'-diphosphate + [thioredoxin]-disulfide + H2O = a ribonucleoside 5'-diphosphate + [thioredoxin]-dithiol</text>
        <dbReference type="Rhea" id="RHEA:23252"/>
        <dbReference type="Rhea" id="RHEA-COMP:10698"/>
        <dbReference type="Rhea" id="RHEA-COMP:10700"/>
        <dbReference type="ChEBI" id="CHEBI:15377"/>
        <dbReference type="ChEBI" id="CHEBI:29950"/>
        <dbReference type="ChEBI" id="CHEBI:50058"/>
        <dbReference type="ChEBI" id="CHEBI:57930"/>
        <dbReference type="ChEBI" id="CHEBI:73316"/>
        <dbReference type="EC" id="1.17.4.1"/>
    </reaction>
</comment>
<dbReference type="OrthoDB" id="9801525at2"/>
<organism evidence="7 8">
    <name type="scientific">Senegalimassilia faecalis</name>
    <dbReference type="NCBI Taxonomy" id="2509433"/>
    <lineage>
        <taxon>Bacteria</taxon>
        <taxon>Bacillati</taxon>
        <taxon>Actinomycetota</taxon>
        <taxon>Coriobacteriia</taxon>
        <taxon>Coriobacteriales</taxon>
        <taxon>Coriobacteriaceae</taxon>
        <taxon>Senegalimassilia</taxon>
    </lineage>
</organism>
<accession>A0A4Q2K0V8</accession>
<dbReference type="NCBIfam" id="TIGR03905">
    <property type="entry name" value="TIGR03905_4_Cys"/>
    <property type="match status" value="1"/>
</dbReference>
<protein>
    <recommendedName>
        <fullName evidence="2">ribonucleoside-diphosphate reductase</fullName>
        <ecNumber evidence="2">1.17.4.1</ecNumber>
    </recommendedName>
</protein>
<name>A0A4Q2K0V8_9ACTN</name>
<dbReference type="RefSeq" id="WP_129422895.1">
    <property type="nucleotide sequence ID" value="NZ_SDPW01000001.1"/>
</dbReference>
<evidence type="ECO:0000256" key="4">
    <source>
        <dbReference type="ARBA" id="ARBA00022741"/>
    </source>
</evidence>
<reference evidence="7 8" key="1">
    <citation type="submission" date="2019-01" db="EMBL/GenBank/DDBJ databases">
        <title>Senegalimassilia sp. nov. KGMB04484 isolated human feces.</title>
        <authorList>
            <person name="Han K.-I."/>
            <person name="Kim J.-S."/>
            <person name="Lee K.C."/>
            <person name="Suh M.K."/>
            <person name="Eom M.K."/>
            <person name="Lee J.H."/>
            <person name="Park S.-H."/>
            <person name="Kang S.W."/>
            <person name="Park J.-E."/>
            <person name="Oh B.S."/>
            <person name="Yu S.Y."/>
            <person name="Choi S.-H."/>
            <person name="Lee D.H."/>
            <person name="Yoon H."/>
            <person name="Kim B.-Y."/>
            <person name="Lee J.H."/>
            <person name="Lee J.-S."/>
        </authorList>
    </citation>
    <scope>NUCLEOTIDE SEQUENCE [LARGE SCALE GENOMIC DNA]</scope>
    <source>
        <strain evidence="7 8">KGMB04484</strain>
    </source>
</reference>
<feature type="domain" description="TSCPD" evidence="6">
    <location>
        <begin position="3"/>
        <end position="77"/>
    </location>
</feature>
<evidence type="ECO:0000256" key="3">
    <source>
        <dbReference type="ARBA" id="ARBA00022634"/>
    </source>
</evidence>
<comment type="caution">
    <text evidence="7">The sequence shown here is derived from an EMBL/GenBank/DDBJ whole genome shotgun (WGS) entry which is preliminary data.</text>
</comment>
<gene>
    <name evidence="7" type="ORF">ET524_00600</name>
</gene>
<dbReference type="GO" id="GO:0000166">
    <property type="term" value="F:nucleotide binding"/>
    <property type="evidence" value="ECO:0007669"/>
    <property type="project" value="UniProtKB-KW"/>
</dbReference>
<keyword evidence="8" id="KW-1185">Reference proteome</keyword>
<keyword evidence="3" id="KW-0237">DNA synthesis</keyword>
<dbReference type="EC" id="1.17.4.1" evidence="2"/>
<dbReference type="GO" id="GO:0071897">
    <property type="term" value="P:DNA biosynthetic process"/>
    <property type="evidence" value="ECO:0007669"/>
    <property type="project" value="UniProtKB-KW"/>
</dbReference>
<sequence>MYTYQPRGVCSREIHIDLDGDTIKHVDFVGGCDGNLKAISKLIEGKNIDEVACVLEGNTCGRRSTSCADQLVQGLRAARAAE</sequence>
<dbReference type="EMBL" id="SDPW01000001">
    <property type="protein sequence ID" value="RXZ53164.1"/>
    <property type="molecule type" value="Genomic_DNA"/>
</dbReference>